<dbReference type="PROSITE" id="PS51186">
    <property type="entry name" value="GNAT"/>
    <property type="match status" value="1"/>
</dbReference>
<keyword evidence="3" id="KW-0687">Ribonucleoprotein</keyword>
<feature type="region of interest" description="Disordered" evidence="1">
    <location>
        <begin position="156"/>
        <end position="197"/>
    </location>
</feature>
<comment type="caution">
    <text evidence="3">The sequence shown here is derived from an EMBL/GenBank/DDBJ whole genome shotgun (WGS) entry which is preliminary data.</text>
</comment>
<dbReference type="RefSeq" id="WP_185026239.1">
    <property type="nucleotide sequence ID" value="NZ_BNBN01000001.1"/>
</dbReference>
<dbReference type="EMBL" id="JACHEM010000001">
    <property type="protein sequence ID" value="MBB6434032.1"/>
    <property type="molecule type" value="Genomic_DNA"/>
</dbReference>
<protein>
    <submittedName>
        <fullName evidence="3">Ribosomal protein S18 acetylase RimI-like enzyme</fullName>
    </submittedName>
</protein>
<dbReference type="CDD" id="cd04301">
    <property type="entry name" value="NAT_SF"/>
    <property type="match status" value="1"/>
</dbReference>
<feature type="compositionally biased region" description="Basic and acidic residues" evidence="1">
    <location>
        <begin position="161"/>
        <end position="187"/>
    </location>
</feature>
<dbReference type="Pfam" id="PF00583">
    <property type="entry name" value="Acetyltransf_1"/>
    <property type="match status" value="1"/>
</dbReference>
<keyword evidence="4" id="KW-1185">Reference proteome</keyword>
<dbReference type="Proteomes" id="UP000540423">
    <property type="component" value="Unassembled WGS sequence"/>
</dbReference>
<organism evidence="3 4">
    <name type="scientific">Streptomyces candidus</name>
    <dbReference type="NCBI Taxonomy" id="67283"/>
    <lineage>
        <taxon>Bacteria</taxon>
        <taxon>Bacillati</taxon>
        <taxon>Actinomycetota</taxon>
        <taxon>Actinomycetes</taxon>
        <taxon>Kitasatosporales</taxon>
        <taxon>Streptomycetaceae</taxon>
        <taxon>Streptomyces</taxon>
    </lineage>
</organism>
<keyword evidence="3" id="KW-0689">Ribosomal protein</keyword>
<accession>A0A7X0HD20</accession>
<dbReference type="AlphaFoldDB" id="A0A7X0HD20"/>
<evidence type="ECO:0000256" key="1">
    <source>
        <dbReference type="SAM" id="MobiDB-lite"/>
    </source>
</evidence>
<sequence length="197" mass="21567">MTTGDRAAVRIGAQDEDLQDRLDKELTDFNHRATGAYDEQELSVRVTDDRGELVGGLTGSTWGGLCSVDMLWVREDARHAGWGRTLMRAAEEEALRRGCEGVAVSSFTFQAPDFYRGLGYAETGRTPGIPGGNEDVHLFKRLTWRARRQPLLPRHVGAVPGREDRTHVDGARDTANHHARSGTEARRGARGTAGADA</sequence>
<evidence type="ECO:0000313" key="4">
    <source>
        <dbReference type="Proteomes" id="UP000540423"/>
    </source>
</evidence>
<name>A0A7X0HD20_9ACTN</name>
<dbReference type="InterPro" id="IPR016181">
    <property type="entry name" value="Acyl_CoA_acyltransferase"/>
</dbReference>
<proteinExistence type="predicted"/>
<dbReference type="GO" id="GO:0016747">
    <property type="term" value="F:acyltransferase activity, transferring groups other than amino-acyl groups"/>
    <property type="evidence" value="ECO:0007669"/>
    <property type="project" value="InterPro"/>
</dbReference>
<evidence type="ECO:0000259" key="2">
    <source>
        <dbReference type="PROSITE" id="PS51186"/>
    </source>
</evidence>
<dbReference type="GO" id="GO:0005840">
    <property type="term" value="C:ribosome"/>
    <property type="evidence" value="ECO:0007669"/>
    <property type="project" value="UniProtKB-KW"/>
</dbReference>
<feature type="domain" description="N-acetyltransferase" evidence="2">
    <location>
        <begin position="7"/>
        <end position="143"/>
    </location>
</feature>
<gene>
    <name evidence="3" type="ORF">HNQ79_000470</name>
</gene>
<evidence type="ECO:0000313" key="3">
    <source>
        <dbReference type="EMBL" id="MBB6434032.1"/>
    </source>
</evidence>
<reference evidence="3 4" key="1">
    <citation type="submission" date="2020-08" db="EMBL/GenBank/DDBJ databases">
        <title>Genomic Encyclopedia of Type Strains, Phase IV (KMG-IV): sequencing the most valuable type-strain genomes for metagenomic binning, comparative biology and taxonomic classification.</title>
        <authorList>
            <person name="Goeker M."/>
        </authorList>
    </citation>
    <scope>NUCLEOTIDE SEQUENCE [LARGE SCALE GENOMIC DNA]</scope>
    <source>
        <strain evidence="3 4">DSM 40141</strain>
    </source>
</reference>
<dbReference type="Gene3D" id="3.40.630.30">
    <property type="match status" value="1"/>
</dbReference>
<dbReference type="InterPro" id="IPR000182">
    <property type="entry name" value="GNAT_dom"/>
</dbReference>
<dbReference type="SUPFAM" id="SSF55729">
    <property type="entry name" value="Acyl-CoA N-acyltransferases (Nat)"/>
    <property type="match status" value="1"/>
</dbReference>